<feature type="region of interest" description="Disordered" evidence="1">
    <location>
        <begin position="42"/>
        <end position="69"/>
    </location>
</feature>
<sequence length="69" mass="7351">MSKSLLPVAALPGPRDLGPSVARLLRQLGFLVWEQPTPTPSLSLVSGTWTGPPAAGCRPRRRPAGRGFF</sequence>
<dbReference type="Proteomes" id="UP001211005">
    <property type="component" value="Chromosome"/>
</dbReference>
<proteinExistence type="predicted"/>
<dbReference type="RefSeq" id="WP_269561005.1">
    <property type="nucleotide sequence ID" value="NZ_CP114767.1"/>
</dbReference>
<protein>
    <submittedName>
        <fullName evidence="2">Uncharacterized protein</fullName>
    </submittedName>
</protein>
<name>A0ABY7LRB0_9BACT</name>
<reference evidence="2 3" key="1">
    <citation type="submission" date="2022-12" db="EMBL/GenBank/DDBJ databases">
        <title>Hymenobacter canadensis sp. nov. isolated from lake water of the Cambridge Bay, Canada.</title>
        <authorList>
            <person name="Kim W.H."/>
            <person name="Lee Y.M."/>
        </authorList>
    </citation>
    <scope>NUCLEOTIDE SEQUENCE [LARGE SCALE GENOMIC DNA]</scope>
    <source>
        <strain evidence="2 3">PAMC 29467</strain>
    </source>
</reference>
<accession>A0ABY7LRB0</accession>
<evidence type="ECO:0000256" key="1">
    <source>
        <dbReference type="SAM" id="MobiDB-lite"/>
    </source>
</evidence>
<keyword evidence="3" id="KW-1185">Reference proteome</keyword>
<evidence type="ECO:0000313" key="3">
    <source>
        <dbReference type="Proteomes" id="UP001211005"/>
    </source>
</evidence>
<gene>
    <name evidence="2" type="ORF">O3303_05190</name>
</gene>
<feature type="compositionally biased region" description="Basic residues" evidence="1">
    <location>
        <begin position="58"/>
        <end position="69"/>
    </location>
</feature>
<evidence type="ECO:0000313" key="2">
    <source>
        <dbReference type="EMBL" id="WBA42958.1"/>
    </source>
</evidence>
<organism evidence="2 3">
    <name type="scientific">Hymenobacter canadensis</name>
    <dbReference type="NCBI Taxonomy" id="2999067"/>
    <lineage>
        <taxon>Bacteria</taxon>
        <taxon>Pseudomonadati</taxon>
        <taxon>Bacteroidota</taxon>
        <taxon>Cytophagia</taxon>
        <taxon>Cytophagales</taxon>
        <taxon>Hymenobacteraceae</taxon>
        <taxon>Hymenobacter</taxon>
    </lineage>
</organism>
<dbReference type="EMBL" id="CP114767">
    <property type="protein sequence ID" value="WBA42958.1"/>
    <property type="molecule type" value="Genomic_DNA"/>
</dbReference>